<evidence type="ECO:0000256" key="5">
    <source>
        <dbReference type="ARBA" id="ARBA00023295"/>
    </source>
</evidence>
<dbReference type="PIRSF" id="PIRSF006336">
    <property type="entry name" value="B-gal"/>
    <property type="match status" value="1"/>
</dbReference>
<feature type="domain" description="Beta-galactosidase 1-like first all-beta" evidence="11">
    <location>
        <begin position="398"/>
        <end position="508"/>
    </location>
</feature>
<feature type="active site" description="Proton donor" evidence="6">
    <location>
        <position position="182"/>
    </location>
</feature>
<evidence type="ECO:0000256" key="7">
    <source>
        <dbReference type="RuleBase" id="RU000675"/>
    </source>
</evidence>
<dbReference type="PRINTS" id="PR00742">
    <property type="entry name" value="GLHYDRLASE35"/>
</dbReference>
<evidence type="ECO:0000256" key="2">
    <source>
        <dbReference type="ARBA" id="ARBA00022729"/>
    </source>
</evidence>
<keyword evidence="3 7" id="KW-0378">Hydrolase</keyword>
<gene>
    <name evidence="13" type="ORF">PYX00_008346</name>
</gene>
<dbReference type="AlphaFoldDB" id="A0AAW2HMI3"/>
<dbReference type="PANTHER" id="PTHR23421">
    <property type="entry name" value="BETA-GALACTOSIDASE RELATED"/>
    <property type="match status" value="1"/>
</dbReference>
<comment type="catalytic activity">
    <reaction evidence="7">
        <text>Hydrolysis of terminal non-reducing beta-D-galactose residues in beta-D-galactosides.</text>
        <dbReference type="EC" id="3.2.1.23"/>
    </reaction>
</comment>
<evidence type="ECO:0000256" key="9">
    <source>
        <dbReference type="SAM" id="SignalP"/>
    </source>
</evidence>
<proteinExistence type="inferred from homology"/>
<dbReference type="InterPro" id="IPR008979">
    <property type="entry name" value="Galactose-bd-like_sf"/>
</dbReference>
<evidence type="ECO:0000259" key="12">
    <source>
        <dbReference type="Pfam" id="PF21467"/>
    </source>
</evidence>
<dbReference type="FunFam" id="3.20.20.80:FF:000017">
    <property type="entry name" value="Beta-galactosidase"/>
    <property type="match status" value="1"/>
</dbReference>
<keyword evidence="5 7" id="KW-0326">Glycosidase</keyword>
<evidence type="ECO:0000256" key="3">
    <source>
        <dbReference type="ARBA" id="ARBA00022801"/>
    </source>
</evidence>
<name>A0AAW2HMI3_9NEOP</name>
<dbReference type="Pfam" id="PF21317">
    <property type="entry name" value="BetaGal_ABD_1"/>
    <property type="match status" value="1"/>
</dbReference>
<dbReference type="InterPro" id="IPR031330">
    <property type="entry name" value="Gly_Hdrlase_35_cat"/>
</dbReference>
<comment type="caution">
    <text evidence="13">The sequence shown here is derived from an EMBL/GenBank/DDBJ whole genome shotgun (WGS) entry which is preliminary data.</text>
</comment>
<accession>A0AAW2HMI3</accession>
<keyword evidence="2 9" id="KW-0732">Signal</keyword>
<dbReference type="Pfam" id="PF01301">
    <property type="entry name" value="Glyco_hydro_35"/>
    <property type="match status" value="1"/>
</dbReference>
<dbReference type="EMBL" id="JARGDH010000004">
    <property type="protein sequence ID" value="KAL0271158.1"/>
    <property type="molecule type" value="Genomic_DNA"/>
</dbReference>
<evidence type="ECO:0000259" key="10">
    <source>
        <dbReference type="Pfam" id="PF01301"/>
    </source>
</evidence>
<feature type="domain" description="Glycoside hydrolase 35 catalytic" evidence="10">
    <location>
        <begin position="34"/>
        <end position="352"/>
    </location>
</feature>
<dbReference type="InterPro" id="IPR048912">
    <property type="entry name" value="BetaGal1-like_ABD1"/>
</dbReference>
<protein>
    <recommendedName>
        <fullName evidence="7">Beta-galactosidase</fullName>
        <ecNumber evidence="7">3.2.1.23</ecNumber>
    </recommendedName>
</protein>
<evidence type="ECO:0000256" key="8">
    <source>
        <dbReference type="RuleBase" id="RU003679"/>
    </source>
</evidence>
<sequence length="635" mass="72470">MVRIEAVLVVAAVALAQLQLTNGRFTINYEKNTFEMDGKPFRYVSASLHYFRIPREYWRDRLRKVRAAGLNAISTYVEWSQHEAKPGTFDFSDNLDLPHFVRLAQEENLFVILRPGPYICAEREMGGLPYWLLREHPDIYLRTNDRNYTKYVERWLNVLMTTMSPLLNGRGGPIIMVQVENEYGSYKACDKKHLLWLRDVFTRHTRNDAVLFTTDGASSQLLKCGKIPGVYATIDFGAGVNVKKMFEVQRHFEPRGPLVNSEFYTGWFTHWGEKMARVDTRMIIKSLRDMLDLGANINIYMFHGGTNFGFTAGANLGKTYTSDITSYDYDAPISEAGDLTDKYFAIMELLSRYIPLNNISVSTGQKGNYGEVSLTPVASFLSPKVKYLMGNIYKNNKPLSFEALNQNYGYLLYETDITFEREHTILEIPQVKDYANVFINGMFKGNLSRELATTKLRIPKVKRGDKLSIIVENLGRVNYGPFYNDTKGILSNVYLGGKVLTKWNMTSYEFKDTNFVEYCSVFGDEGINCLDVGGYTFYVGYFSVPESEENCINSYPLDSFLDVSTLTKGIVFINNINLGRYWSTRGPQYSLYVPGVYLKPAPRKNTIVIMDEYIAAPGLTVNFSDTPISSRDSFE</sequence>
<dbReference type="InterPro" id="IPR026283">
    <property type="entry name" value="B-gal_1-like"/>
</dbReference>
<feature type="domain" description="Beta-galactosidase galactose-binding" evidence="12">
    <location>
        <begin position="535"/>
        <end position="600"/>
    </location>
</feature>
<comment type="similarity">
    <text evidence="1 8">Belongs to the glycosyl hydrolase 35 family.</text>
</comment>
<dbReference type="InterPro" id="IPR019801">
    <property type="entry name" value="Glyco_hydro_35_CS"/>
</dbReference>
<dbReference type="InterPro" id="IPR001944">
    <property type="entry name" value="Glycoside_Hdrlase_35"/>
</dbReference>
<dbReference type="SUPFAM" id="SSF49785">
    <property type="entry name" value="Galactose-binding domain-like"/>
    <property type="match status" value="1"/>
</dbReference>
<evidence type="ECO:0000259" key="11">
    <source>
        <dbReference type="Pfam" id="PF21317"/>
    </source>
</evidence>
<dbReference type="InterPro" id="IPR017853">
    <property type="entry name" value="GH"/>
</dbReference>
<dbReference type="EC" id="3.2.1.23" evidence="7"/>
<evidence type="ECO:0000256" key="1">
    <source>
        <dbReference type="ARBA" id="ARBA00009809"/>
    </source>
</evidence>
<dbReference type="InterPro" id="IPR048913">
    <property type="entry name" value="BetaGal_gal-bd"/>
</dbReference>
<evidence type="ECO:0000256" key="6">
    <source>
        <dbReference type="PIRSR" id="PIRSR006336-1"/>
    </source>
</evidence>
<dbReference type="Gene3D" id="2.60.120.260">
    <property type="entry name" value="Galactose-binding domain-like"/>
    <property type="match status" value="2"/>
</dbReference>
<dbReference type="Pfam" id="PF21467">
    <property type="entry name" value="BetaGal_gal-bd"/>
    <property type="match status" value="1"/>
</dbReference>
<organism evidence="13">
    <name type="scientific">Menopon gallinae</name>
    <name type="common">poultry shaft louse</name>
    <dbReference type="NCBI Taxonomy" id="328185"/>
    <lineage>
        <taxon>Eukaryota</taxon>
        <taxon>Metazoa</taxon>
        <taxon>Ecdysozoa</taxon>
        <taxon>Arthropoda</taxon>
        <taxon>Hexapoda</taxon>
        <taxon>Insecta</taxon>
        <taxon>Pterygota</taxon>
        <taxon>Neoptera</taxon>
        <taxon>Paraneoptera</taxon>
        <taxon>Psocodea</taxon>
        <taxon>Troctomorpha</taxon>
        <taxon>Phthiraptera</taxon>
        <taxon>Amblycera</taxon>
        <taxon>Menoponidae</taxon>
        <taxon>Menopon</taxon>
    </lineage>
</organism>
<dbReference type="FunFam" id="2.60.120.260:FF:000021">
    <property type="entry name" value="Beta-galactosidase"/>
    <property type="match status" value="1"/>
</dbReference>
<feature type="active site" description="Nucleophile" evidence="6">
    <location>
        <position position="262"/>
    </location>
</feature>
<dbReference type="PROSITE" id="PS01182">
    <property type="entry name" value="GLYCOSYL_HYDROL_F35"/>
    <property type="match status" value="1"/>
</dbReference>
<keyword evidence="4" id="KW-0325">Glycoprotein</keyword>
<feature type="signal peptide" evidence="9">
    <location>
        <begin position="1"/>
        <end position="23"/>
    </location>
</feature>
<evidence type="ECO:0000256" key="4">
    <source>
        <dbReference type="ARBA" id="ARBA00023180"/>
    </source>
</evidence>
<evidence type="ECO:0000313" key="13">
    <source>
        <dbReference type="EMBL" id="KAL0271159.1"/>
    </source>
</evidence>
<reference evidence="13" key="1">
    <citation type="journal article" date="2024" name="Gigascience">
        <title>Chromosome-level genome of the poultry shaft louse Menopon gallinae provides insight into the host-switching and adaptive evolution of parasitic lice.</title>
        <authorList>
            <person name="Xu Y."/>
            <person name="Ma L."/>
            <person name="Liu S."/>
            <person name="Liang Y."/>
            <person name="Liu Q."/>
            <person name="He Z."/>
            <person name="Tian L."/>
            <person name="Duan Y."/>
            <person name="Cai W."/>
            <person name="Li H."/>
            <person name="Song F."/>
        </authorList>
    </citation>
    <scope>NUCLEOTIDE SEQUENCE</scope>
    <source>
        <strain evidence="13">Cailab_2023a</strain>
    </source>
</reference>
<feature type="chain" id="PRO_5044477002" description="Beta-galactosidase" evidence="9">
    <location>
        <begin position="24"/>
        <end position="635"/>
    </location>
</feature>
<dbReference type="Gene3D" id="3.20.20.80">
    <property type="entry name" value="Glycosidases"/>
    <property type="match status" value="1"/>
</dbReference>
<dbReference type="SUPFAM" id="SSF51445">
    <property type="entry name" value="(Trans)glycosidases"/>
    <property type="match status" value="1"/>
</dbReference>
<dbReference type="GO" id="GO:0005975">
    <property type="term" value="P:carbohydrate metabolic process"/>
    <property type="evidence" value="ECO:0007669"/>
    <property type="project" value="InterPro"/>
</dbReference>
<dbReference type="EMBL" id="JARGDH010000004">
    <property type="protein sequence ID" value="KAL0271159.1"/>
    <property type="molecule type" value="Genomic_DNA"/>
</dbReference>
<dbReference type="GO" id="GO:0004565">
    <property type="term" value="F:beta-galactosidase activity"/>
    <property type="evidence" value="ECO:0007669"/>
    <property type="project" value="UniProtKB-EC"/>
</dbReference>